<dbReference type="SMART" id="SM00530">
    <property type="entry name" value="HTH_XRE"/>
    <property type="match status" value="1"/>
</dbReference>
<dbReference type="Gene3D" id="1.10.260.40">
    <property type="entry name" value="lambda repressor-like DNA-binding domains"/>
    <property type="match status" value="1"/>
</dbReference>
<dbReference type="CDD" id="cd00093">
    <property type="entry name" value="HTH_XRE"/>
    <property type="match status" value="1"/>
</dbReference>
<dbReference type="InterPro" id="IPR010982">
    <property type="entry name" value="Lambda_DNA-bd_dom_sf"/>
</dbReference>
<evidence type="ECO:0000313" key="4">
    <source>
        <dbReference type="Proteomes" id="UP000635387"/>
    </source>
</evidence>
<evidence type="ECO:0000313" key="3">
    <source>
        <dbReference type="EMBL" id="GHH09603.1"/>
    </source>
</evidence>
<reference evidence="4" key="1">
    <citation type="journal article" date="2019" name="Int. J. Syst. Evol. Microbiol.">
        <title>The Global Catalogue of Microorganisms (GCM) 10K type strain sequencing project: providing services to taxonomists for standard genome sequencing and annotation.</title>
        <authorList>
            <consortium name="The Broad Institute Genomics Platform"/>
            <consortium name="The Broad Institute Genome Sequencing Center for Infectious Disease"/>
            <person name="Wu L."/>
            <person name="Ma J."/>
        </authorList>
    </citation>
    <scope>NUCLEOTIDE SEQUENCE [LARGE SCALE GENOMIC DNA]</scope>
    <source>
        <strain evidence="4">CGMCC 4.7683</strain>
    </source>
</reference>
<comment type="caution">
    <text evidence="3">The sequence shown here is derived from an EMBL/GenBank/DDBJ whole genome shotgun (WGS) entry which is preliminary data.</text>
</comment>
<feature type="domain" description="HTH cro/C1-type" evidence="2">
    <location>
        <begin position="32"/>
        <end position="85"/>
    </location>
</feature>
<protein>
    <submittedName>
        <fullName evidence="3">Transcriptional regulator</fullName>
    </submittedName>
</protein>
<organism evidence="3 4">
    <name type="scientific">Amycolatopsis oliviviridis</name>
    <dbReference type="NCBI Taxonomy" id="1471590"/>
    <lineage>
        <taxon>Bacteria</taxon>
        <taxon>Bacillati</taxon>
        <taxon>Actinomycetota</taxon>
        <taxon>Actinomycetes</taxon>
        <taxon>Pseudonocardiales</taxon>
        <taxon>Pseudonocardiaceae</taxon>
        <taxon>Amycolatopsis</taxon>
    </lineage>
</organism>
<gene>
    <name evidence="3" type="ORF">GCM10017790_17860</name>
</gene>
<evidence type="ECO:0000256" key="1">
    <source>
        <dbReference type="SAM" id="MobiDB-lite"/>
    </source>
</evidence>
<dbReference type="Pfam" id="PF13560">
    <property type="entry name" value="HTH_31"/>
    <property type="match status" value="1"/>
</dbReference>
<name>A0ABQ3LAG1_9PSEU</name>
<dbReference type="SUPFAM" id="SSF48239">
    <property type="entry name" value="Terpenoid cyclases/Protein prenyltransferases"/>
    <property type="match status" value="1"/>
</dbReference>
<dbReference type="EMBL" id="BNAY01000002">
    <property type="protein sequence ID" value="GHH09603.1"/>
    <property type="molecule type" value="Genomic_DNA"/>
</dbReference>
<proteinExistence type="predicted"/>
<accession>A0ABQ3LAG1</accession>
<sequence>MSSAYMKPTSTGDRPVSPDAETVTASDVGRELRRLRKATSETQAETARIIGVTRANLTQWETGKYLPSAHNARQLDDHFRAANALFALVEKARSPQDHTPPAAGDAGVVDTSGSLLQVFHTVGAKLTEHLIHDADGKPLGWRQNLQKKTPPTVLSTAYGISTMHLVGAPYIDLHPLIEGLHRRRSEYGWRGQPEGRWPETTAAVLDALFRAGTTLSVDDGLELLEHSLDPFSNTRPYLLATTLQTAVRMRPDARLTSRLIDDLLATRLDFGDIRLWPEKKEAGLVAPEPSVAHTARAVVVLRDVLRTRDDRDDVRKAVDEATQWLIDHPHSDDGVAEDLEKPRPDGDGTTRIIIRHFTSAWVVQALATAPFVPLPRLNRALGTLWERYEADQGLWAWGSGDVPIWQTLDAVTSLRAAALAVAAPPLSPPGTPGTTQ</sequence>
<dbReference type="SUPFAM" id="SSF47413">
    <property type="entry name" value="lambda repressor-like DNA-binding domains"/>
    <property type="match status" value="1"/>
</dbReference>
<evidence type="ECO:0000259" key="2">
    <source>
        <dbReference type="PROSITE" id="PS50943"/>
    </source>
</evidence>
<dbReference type="InterPro" id="IPR001387">
    <property type="entry name" value="Cro/C1-type_HTH"/>
</dbReference>
<dbReference type="Proteomes" id="UP000635387">
    <property type="component" value="Unassembled WGS sequence"/>
</dbReference>
<dbReference type="InterPro" id="IPR008930">
    <property type="entry name" value="Terpenoid_cyclase/PrenylTrfase"/>
</dbReference>
<keyword evidence="4" id="KW-1185">Reference proteome</keyword>
<dbReference type="PROSITE" id="PS50943">
    <property type="entry name" value="HTH_CROC1"/>
    <property type="match status" value="1"/>
</dbReference>
<feature type="compositionally biased region" description="Polar residues" evidence="1">
    <location>
        <begin position="1"/>
        <end position="12"/>
    </location>
</feature>
<feature type="region of interest" description="Disordered" evidence="1">
    <location>
        <begin position="1"/>
        <end position="26"/>
    </location>
</feature>
<dbReference type="Gene3D" id="1.50.10.20">
    <property type="match status" value="1"/>
</dbReference>